<evidence type="ECO:0000256" key="1">
    <source>
        <dbReference type="SAM" id="MobiDB-lite"/>
    </source>
</evidence>
<reference evidence="2 3" key="1">
    <citation type="submission" date="2019-04" db="EMBL/GenBank/DDBJ databases">
        <title>Aspergillus burnettii sp. nov., novel species from soil in southeast Queensland.</title>
        <authorList>
            <person name="Gilchrist C.L.M."/>
            <person name="Pitt J.I."/>
            <person name="Lange L."/>
            <person name="Lacey H.J."/>
            <person name="Vuong D."/>
            <person name="Midgley D.J."/>
            <person name="Greenfield P."/>
            <person name="Bradbury M."/>
            <person name="Lacey E."/>
            <person name="Busk P.K."/>
            <person name="Pilgaard B."/>
            <person name="Chooi Y.H."/>
            <person name="Piggott A.M."/>
        </authorList>
    </citation>
    <scope>NUCLEOTIDE SEQUENCE [LARGE SCALE GENOMIC DNA]</scope>
    <source>
        <strain evidence="2 3">FRR 5400</strain>
    </source>
</reference>
<feature type="compositionally biased region" description="Polar residues" evidence="1">
    <location>
        <begin position="156"/>
        <end position="180"/>
    </location>
</feature>
<comment type="caution">
    <text evidence="2">The sequence shown here is derived from an EMBL/GenBank/DDBJ whole genome shotgun (WGS) entry which is preliminary data.</text>
</comment>
<evidence type="ECO:0000313" key="3">
    <source>
        <dbReference type="Proteomes" id="UP000541154"/>
    </source>
</evidence>
<dbReference type="EMBL" id="SPNV01000006">
    <property type="protein sequence ID" value="KAF5866654.1"/>
    <property type="molecule type" value="Genomic_DNA"/>
</dbReference>
<gene>
    <name evidence="2" type="ORF">ETB97_010748</name>
</gene>
<accession>A0A8H6EBH2</accession>
<evidence type="ECO:0000313" key="2">
    <source>
        <dbReference type="EMBL" id="KAF5866654.1"/>
    </source>
</evidence>
<proteinExistence type="predicted"/>
<protein>
    <submittedName>
        <fullName evidence="2">Uncharacterized protein</fullName>
    </submittedName>
</protein>
<dbReference type="AlphaFoldDB" id="A0A8H6EBH2"/>
<feature type="region of interest" description="Disordered" evidence="1">
    <location>
        <begin position="116"/>
        <end position="138"/>
    </location>
</feature>
<organism evidence="2 3">
    <name type="scientific">Petromyces alliaceus</name>
    <name type="common">Aspergillus alliaceus</name>
    <dbReference type="NCBI Taxonomy" id="209559"/>
    <lineage>
        <taxon>Eukaryota</taxon>
        <taxon>Fungi</taxon>
        <taxon>Dikarya</taxon>
        <taxon>Ascomycota</taxon>
        <taxon>Pezizomycotina</taxon>
        <taxon>Eurotiomycetes</taxon>
        <taxon>Eurotiomycetidae</taxon>
        <taxon>Eurotiales</taxon>
        <taxon>Aspergillaceae</taxon>
        <taxon>Aspergillus</taxon>
        <taxon>Aspergillus subgen. Circumdati</taxon>
    </lineage>
</organism>
<name>A0A8H6EBH2_PETAA</name>
<dbReference type="Proteomes" id="UP000541154">
    <property type="component" value="Unassembled WGS sequence"/>
</dbReference>
<keyword evidence="3" id="KW-1185">Reference proteome</keyword>
<feature type="region of interest" description="Disordered" evidence="1">
    <location>
        <begin position="151"/>
        <end position="223"/>
    </location>
</feature>
<sequence>MAERFEADKLHSELDVLVNYTDIERDLDRRFRESYSPFSPTIHRPVTTETLDHSSPISTTSYILKAHLPTAAPEEDSHTKESAMQYSSEEEASLKESMVQEIGAIEKKEQVSKWQGGVGLNRPVSTTNKHNSEPAPIAGHEMCLNNTEAPELPTEKATSYSGSENGTGSIQPTGEIQINKSPAEGALDDSSSNFNDDLSDGEKPVLFKRERKTSPGSPDGFVFKRRRSARIAALLAKSE</sequence>
<feature type="region of interest" description="Disordered" evidence="1">
    <location>
        <begin position="70"/>
        <end position="97"/>
    </location>
</feature>